<dbReference type="Proteomes" id="UP000198635">
    <property type="component" value="Unassembled WGS sequence"/>
</dbReference>
<dbReference type="STRING" id="52560.SAMN04488082_11434"/>
<dbReference type="PANTHER" id="PTHR31088">
    <property type="entry name" value="MEMBRANE-ASSOCIATED PROTEIN VIPP1, CHLOROPLASTIC"/>
    <property type="match status" value="1"/>
</dbReference>
<protein>
    <submittedName>
        <fullName evidence="3">Phage shock protein A (PspA) family protein</fullName>
    </submittedName>
</protein>
<name>A0A1I3WSR6_9BACT</name>
<keyword evidence="2" id="KW-0175">Coiled coil</keyword>
<dbReference type="PANTHER" id="PTHR31088:SF6">
    <property type="entry name" value="PHAGE SHOCK PROTEIN A"/>
    <property type="match status" value="1"/>
</dbReference>
<dbReference type="GO" id="GO:0009271">
    <property type="term" value="P:phage shock"/>
    <property type="evidence" value="ECO:0007669"/>
    <property type="project" value="TreeGrafter"/>
</dbReference>
<reference evidence="4" key="1">
    <citation type="submission" date="2016-10" db="EMBL/GenBank/DDBJ databases">
        <authorList>
            <person name="Varghese N."/>
            <person name="Submissions S."/>
        </authorList>
    </citation>
    <scope>NUCLEOTIDE SEQUENCE [LARGE SCALE GENOMIC DNA]</scope>
    <source>
        <strain evidence="4">DSM 5918</strain>
    </source>
</reference>
<evidence type="ECO:0000313" key="3">
    <source>
        <dbReference type="EMBL" id="SFK10209.1"/>
    </source>
</evidence>
<dbReference type="GO" id="GO:0005829">
    <property type="term" value="C:cytosol"/>
    <property type="evidence" value="ECO:0007669"/>
    <property type="project" value="TreeGrafter"/>
</dbReference>
<dbReference type="EMBL" id="FORX01000014">
    <property type="protein sequence ID" value="SFK10209.1"/>
    <property type="molecule type" value="Genomic_DNA"/>
</dbReference>
<evidence type="ECO:0000313" key="4">
    <source>
        <dbReference type="Proteomes" id="UP000198635"/>
    </source>
</evidence>
<dbReference type="OrthoDB" id="9779630at2"/>
<sequence>MGVFTRFKDIISSNINSMLDKAEEPEKMIRLMIQEMEETSVELKAACAGLMADQKRIAREQSQALARLELWEDRARLALEKGREDLAREALLEKLAAQRLSEGLERERDRFAVMIEQAREDIEQLDVKLESAKERQRSLAKRHVRADQRIKVRSNVSRVQSADVMMRFDQFEQRIERMEAEAELGAPRQNRTLEQEFALLEGGDEVEAQLASMRSSSDK</sequence>
<accession>A0A1I3WSR6</accession>
<feature type="coiled-coil region" evidence="2">
    <location>
        <begin position="101"/>
        <end position="181"/>
    </location>
</feature>
<evidence type="ECO:0000256" key="2">
    <source>
        <dbReference type="SAM" id="Coils"/>
    </source>
</evidence>
<dbReference type="AlphaFoldDB" id="A0A1I3WSR6"/>
<comment type="similarity">
    <text evidence="1">Belongs to the PspA/Vipp/IM30 family.</text>
</comment>
<keyword evidence="4" id="KW-1185">Reference proteome</keyword>
<dbReference type="NCBIfam" id="TIGR02977">
    <property type="entry name" value="phageshock_pspA"/>
    <property type="match status" value="1"/>
</dbReference>
<gene>
    <name evidence="3" type="ORF">SAMN04488082_11434</name>
</gene>
<dbReference type="InterPro" id="IPR007157">
    <property type="entry name" value="PspA_VIPP1"/>
</dbReference>
<dbReference type="Pfam" id="PF04012">
    <property type="entry name" value="PspA_IM30"/>
    <property type="match status" value="1"/>
</dbReference>
<dbReference type="RefSeq" id="WP_092376458.1">
    <property type="nucleotide sequence ID" value="NZ_FORX01000014.1"/>
</dbReference>
<dbReference type="InterPro" id="IPR014319">
    <property type="entry name" value="Phageshock_PspA"/>
</dbReference>
<organism evidence="3 4">
    <name type="scientific">Desulfomicrobium apsheronum</name>
    <dbReference type="NCBI Taxonomy" id="52560"/>
    <lineage>
        <taxon>Bacteria</taxon>
        <taxon>Pseudomonadati</taxon>
        <taxon>Thermodesulfobacteriota</taxon>
        <taxon>Desulfovibrionia</taxon>
        <taxon>Desulfovibrionales</taxon>
        <taxon>Desulfomicrobiaceae</taxon>
        <taxon>Desulfomicrobium</taxon>
    </lineage>
</organism>
<proteinExistence type="inferred from homology"/>
<evidence type="ECO:0000256" key="1">
    <source>
        <dbReference type="ARBA" id="ARBA00043985"/>
    </source>
</evidence>